<feature type="transmembrane region" description="Helical" evidence="9">
    <location>
        <begin position="285"/>
        <end position="304"/>
    </location>
</feature>
<evidence type="ECO:0000256" key="3">
    <source>
        <dbReference type="ARBA" id="ARBA00022801"/>
    </source>
</evidence>
<reference evidence="13" key="1">
    <citation type="submission" date="2007-07" db="EMBL/GenBank/DDBJ databases">
        <title>Complete genome sequence of Campylobacter hominis ATCC BAA-381, a commensal isolated from the human gastrointestinal tract.</title>
        <authorList>
            <person name="Fouts D.E."/>
            <person name="Mongodin E.F."/>
            <person name="Puiu D."/>
            <person name="Sebastian Y."/>
            <person name="Miller W.G."/>
            <person name="Mandrell R.E."/>
            <person name="Nelson K.E."/>
        </authorList>
    </citation>
    <scope>NUCLEOTIDE SEQUENCE [LARGE SCALE GENOMIC DNA]</scope>
    <source>
        <strain evidence="13">ATCC BAA-381 / LMG 19568 / NCTC 13146 / CH001A</strain>
    </source>
</reference>
<keyword evidence="4 7" id="KW-0862">Zinc</keyword>
<dbReference type="OrthoDB" id="9781930at2"/>
<dbReference type="RefSeq" id="WP_012108492.1">
    <property type="nucleotide sequence ID" value="NC_009714.1"/>
</dbReference>
<evidence type="ECO:0000256" key="7">
    <source>
        <dbReference type="PIRSR" id="PIRSR627057-2"/>
    </source>
</evidence>
<evidence type="ECO:0000256" key="2">
    <source>
        <dbReference type="ARBA" id="ARBA00022723"/>
    </source>
</evidence>
<evidence type="ECO:0000256" key="8">
    <source>
        <dbReference type="RuleBase" id="RU003983"/>
    </source>
</evidence>
<evidence type="ECO:0000256" key="6">
    <source>
        <dbReference type="PIRSR" id="PIRSR627057-1"/>
    </source>
</evidence>
<accession>A7I114</accession>
<dbReference type="HOGENOM" id="CLU_025947_1_0_7"/>
<keyword evidence="9" id="KW-1133">Transmembrane helix</keyword>
<evidence type="ECO:0000256" key="1">
    <source>
        <dbReference type="ARBA" id="ARBA00022670"/>
    </source>
</evidence>
<organism evidence="12 13">
    <name type="scientific">Campylobacter hominis (strain ATCC BAA-381 / DSM 21671 / CCUG 45161 / LMG 19568 / NCTC 13146 / CH001A)</name>
    <dbReference type="NCBI Taxonomy" id="360107"/>
    <lineage>
        <taxon>Bacteria</taxon>
        <taxon>Pseudomonadati</taxon>
        <taxon>Campylobacterota</taxon>
        <taxon>Epsilonproteobacteria</taxon>
        <taxon>Campylobacterales</taxon>
        <taxon>Campylobacteraceae</taxon>
        <taxon>Campylobacter</taxon>
    </lineage>
</organism>
<keyword evidence="2 7" id="KW-0479">Metal-binding</keyword>
<evidence type="ECO:0000313" key="12">
    <source>
        <dbReference type="EMBL" id="ABS51029.1"/>
    </source>
</evidence>
<dbReference type="InterPro" id="IPR032456">
    <property type="entry name" value="Peptidase_M48_N"/>
</dbReference>
<keyword evidence="1 8" id="KW-0645">Protease</keyword>
<dbReference type="STRING" id="360107.CHAB381_0618"/>
<dbReference type="FunFam" id="3.30.2010.10:FF:000010">
    <property type="entry name" value="M48 family peptidase"/>
    <property type="match status" value="1"/>
</dbReference>
<dbReference type="EMBL" id="CP000776">
    <property type="protein sequence ID" value="ABS51029.1"/>
    <property type="molecule type" value="Genomic_DNA"/>
</dbReference>
<evidence type="ECO:0000313" key="13">
    <source>
        <dbReference type="Proteomes" id="UP000002407"/>
    </source>
</evidence>
<keyword evidence="3 8" id="KW-0378">Hydrolase</keyword>
<keyword evidence="9" id="KW-0812">Transmembrane</keyword>
<feature type="transmembrane region" description="Helical" evidence="9">
    <location>
        <begin position="99"/>
        <end position="117"/>
    </location>
</feature>
<feature type="transmembrane region" description="Helical" evidence="9">
    <location>
        <begin position="310"/>
        <end position="334"/>
    </location>
</feature>
<feature type="active site" evidence="6">
    <location>
        <position position="272"/>
    </location>
</feature>
<feature type="transmembrane region" description="Helical" evidence="9">
    <location>
        <begin position="171"/>
        <end position="196"/>
    </location>
</feature>
<evidence type="ECO:0000256" key="4">
    <source>
        <dbReference type="ARBA" id="ARBA00022833"/>
    </source>
</evidence>
<dbReference type="InterPro" id="IPR001915">
    <property type="entry name" value="Peptidase_M48"/>
</dbReference>
<feature type="domain" description="Peptidase M48" evidence="10">
    <location>
        <begin position="201"/>
        <end position="402"/>
    </location>
</feature>
<keyword evidence="9" id="KW-0472">Membrane</keyword>
<dbReference type="Gene3D" id="3.30.2010.10">
    <property type="entry name" value="Metalloproteases ('zincins'), catalytic domain"/>
    <property type="match status" value="1"/>
</dbReference>
<protein>
    <submittedName>
        <fullName evidence="12">Peptidase, M48 family</fullName>
    </submittedName>
</protein>
<dbReference type="KEGG" id="cha:CHAB381_0618"/>
<feature type="transmembrane region" description="Helical" evidence="9">
    <location>
        <begin position="144"/>
        <end position="165"/>
    </location>
</feature>
<dbReference type="Pfam" id="PF16491">
    <property type="entry name" value="Peptidase_M48_N"/>
    <property type="match status" value="1"/>
</dbReference>
<evidence type="ECO:0000259" key="10">
    <source>
        <dbReference type="Pfam" id="PF01435"/>
    </source>
</evidence>
<dbReference type="eggNOG" id="COG0501">
    <property type="taxonomic scope" value="Bacteria"/>
</dbReference>
<feature type="binding site" evidence="7">
    <location>
        <position position="271"/>
    </location>
    <ligand>
        <name>Zn(2+)</name>
        <dbReference type="ChEBI" id="CHEBI:29105"/>
        <note>catalytic</note>
    </ligand>
</feature>
<feature type="active site" description="Proton donor" evidence="6">
    <location>
        <position position="350"/>
    </location>
</feature>
<keyword evidence="13" id="KW-1185">Reference proteome</keyword>
<dbReference type="CDD" id="cd07343">
    <property type="entry name" value="M48A_Zmpste24p_like"/>
    <property type="match status" value="1"/>
</dbReference>
<dbReference type="GO" id="GO:0004222">
    <property type="term" value="F:metalloendopeptidase activity"/>
    <property type="evidence" value="ECO:0007669"/>
    <property type="project" value="InterPro"/>
</dbReference>
<gene>
    <name evidence="12" type="ordered locus">CHAB381_0618</name>
</gene>
<dbReference type="GO" id="GO:0046872">
    <property type="term" value="F:metal ion binding"/>
    <property type="evidence" value="ECO:0007669"/>
    <property type="project" value="UniProtKB-KW"/>
</dbReference>
<comment type="similarity">
    <text evidence="8">Belongs to the peptidase M48 family.</text>
</comment>
<proteinExistence type="inferred from homology"/>
<keyword evidence="5 8" id="KW-0482">Metalloprotease</keyword>
<evidence type="ECO:0000256" key="9">
    <source>
        <dbReference type="SAM" id="Phobius"/>
    </source>
</evidence>
<dbReference type="Pfam" id="PF01435">
    <property type="entry name" value="Peptidase_M48"/>
    <property type="match status" value="1"/>
</dbReference>
<feature type="binding site" evidence="7">
    <location>
        <position position="346"/>
    </location>
    <ligand>
        <name>Zn(2+)</name>
        <dbReference type="ChEBI" id="CHEBI:29105"/>
        <note>catalytic</note>
    </ligand>
</feature>
<name>A7I114_CAMHC</name>
<evidence type="ECO:0000256" key="5">
    <source>
        <dbReference type="ARBA" id="ARBA00023049"/>
    </source>
</evidence>
<feature type="binding site" evidence="7">
    <location>
        <position position="275"/>
    </location>
    <ligand>
        <name>Zn(2+)</name>
        <dbReference type="ChEBI" id="CHEBI:29105"/>
        <note>catalytic</note>
    </ligand>
</feature>
<dbReference type="Proteomes" id="UP000002407">
    <property type="component" value="Chromosome"/>
</dbReference>
<dbReference type="AlphaFoldDB" id="A7I114"/>
<dbReference type="InterPro" id="IPR027057">
    <property type="entry name" value="CAXX_Prtase_1"/>
</dbReference>
<sequence length="404" mass="45889">MLYLLIFLYAIYSLYRLILAILQLNFVKAKINEPAVVLNETDYKKAANVAIINQKFQIFSYFYEFFIALFWLLTGLKILQNFIFNLGIFKNELLNETLLVLAFLICGAILSLPLNIYEKFYKDKKLGFSNITPKIFIQDSIKSFVLTLIFGGIVIFALLFCIQNLGKFWWIYGFMLSFILVLIVSLIYPTLIAPIFNKMSPLQNGELKTSIEGLLQKCGFKSSGVFVIDASKRDKRLNAYFGGFGTTKRVVLFDTLIQKLTQNEILAVLGHELGHFKHGDILKNIVLQFFVFAIIFGVFGNLNFDILNSIGLFSNGASLLIFMILFLPILQTFLEPIIAKISRSHEFGADNFGANSQSADDMISALKKLGSENKSFPLAHPLYSAVYNSHPSLFERIQELNENR</sequence>
<evidence type="ECO:0000259" key="11">
    <source>
        <dbReference type="Pfam" id="PF16491"/>
    </source>
</evidence>
<comment type="cofactor">
    <cofactor evidence="7 8">
        <name>Zn(2+)</name>
        <dbReference type="ChEBI" id="CHEBI:29105"/>
    </cofactor>
    <text evidence="7 8">Binds 1 zinc ion per subunit.</text>
</comment>
<dbReference type="GO" id="GO:0071586">
    <property type="term" value="P:CAAX-box protein processing"/>
    <property type="evidence" value="ECO:0007669"/>
    <property type="project" value="InterPro"/>
</dbReference>
<dbReference type="PANTHER" id="PTHR10120">
    <property type="entry name" value="CAAX PRENYL PROTEASE 1"/>
    <property type="match status" value="1"/>
</dbReference>
<feature type="transmembrane region" description="Helical" evidence="9">
    <location>
        <begin position="6"/>
        <end position="27"/>
    </location>
</feature>
<feature type="transmembrane region" description="Helical" evidence="9">
    <location>
        <begin position="61"/>
        <end position="79"/>
    </location>
</feature>
<feature type="domain" description="CAAX prenyl protease 1 N-terminal" evidence="11">
    <location>
        <begin position="37"/>
        <end position="198"/>
    </location>
</feature>